<proteinExistence type="predicted"/>
<dbReference type="AlphaFoldDB" id="A0A644V0A8"/>
<feature type="region of interest" description="Disordered" evidence="1">
    <location>
        <begin position="712"/>
        <end position="733"/>
    </location>
</feature>
<accession>A0A644V0A8</accession>
<sequence length="890" mass="97915">MRRPVRIGRNLAPGARVHRAKRQGLHADAIDRADIDAEVAGDAFLVLHGEGAVLAHGDRLVRGVLAGGIAAPALDAILLVDHRLGDMVQVQVLPFREVRHRAPDDLLDRSEALPVHVVRQARDHLLHHLEAIGHRRGTNLHVARPHRQELGRVAPGGDAADARDRQAAGLGVTRDLAHHVQRDRLHRRAAIAAMGALAVDHRLGAEVVEIDRGHRFDRVDQADRVRPAALGGQRRRQDRSDIGRQLHDAGHARILLHPAGHHLDVFGHLPHRRAHAALGHAMRAAEVQLDAVGAGVLDMAEDRLPALLVAGHHQRHHERPVGIVALDRLDLAQVDLERAVGDQLDVVDPHHPPVAAIDHAIARPRDVDDGRPLGAEGLPHHAAPARLIGTADVVFLVGRRRRGEPERVRRLDADESAAQVRHLSGPHQERVDVFGRIAPLRDGIHRQVLARGGAVAARPDPRKARAPRPVSADLRPRGLHPLGQRAKRLADRREHLIRLQPEGVVEHPQPGTAGLGARELDLEPARDGMDRHRRGVADDPHAMRRGMLLLVHRGRHLGLRAAIDDGRGLGTQQLRLHRRVDRGHAAADHHHLAPDRQGGKVVGLPQRRDELGRRRRKLAPRHVQRVHPGQPDAEEDGVVPAEQIRERAVARTAKRPVRHHLDAADLQEPGDLARGEIVGRLVGGDAVFIEPAELRLRLVEHHLVALEREPVRTGKPRGPAAHHRDRAPGGRAGSEGMALLLKQRIGGKALQQADLDRLALGLHPHAGALAQVLGRADAGAHAAEDVLREDRLRRRLGRAGRDLPDEEWNVDRRRAGRGAGRVMAEIAPIRRHRGRMGGERRRDILEIRRIALGRKPPGRDTGRELAVGHLGPPWLCYCPHACTGENFIKW</sequence>
<dbReference type="EMBL" id="VSSQ01000192">
    <property type="protein sequence ID" value="MPL84611.1"/>
    <property type="molecule type" value="Genomic_DNA"/>
</dbReference>
<feature type="region of interest" description="Disordered" evidence="1">
    <location>
        <begin position="452"/>
        <end position="479"/>
    </location>
</feature>
<comment type="caution">
    <text evidence="2">The sequence shown here is derived from an EMBL/GenBank/DDBJ whole genome shotgun (WGS) entry which is preliminary data.</text>
</comment>
<reference evidence="2" key="1">
    <citation type="submission" date="2019-08" db="EMBL/GenBank/DDBJ databases">
        <authorList>
            <person name="Kucharzyk K."/>
            <person name="Murdoch R.W."/>
            <person name="Higgins S."/>
            <person name="Loffler F."/>
        </authorList>
    </citation>
    <scope>NUCLEOTIDE SEQUENCE</scope>
</reference>
<name>A0A644V0A8_9ZZZZ</name>
<evidence type="ECO:0000256" key="1">
    <source>
        <dbReference type="SAM" id="MobiDB-lite"/>
    </source>
</evidence>
<evidence type="ECO:0000313" key="2">
    <source>
        <dbReference type="EMBL" id="MPL84611.1"/>
    </source>
</evidence>
<protein>
    <submittedName>
        <fullName evidence="2">Uncharacterized protein</fullName>
    </submittedName>
</protein>
<gene>
    <name evidence="2" type="ORF">SDC9_30576</name>
</gene>
<organism evidence="2">
    <name type="scientific">bioreactor metagenome</name>
    <dbReference type="NCBI Taxonomy" id="1076179"/>
    <lineage>
        <taxon>unclassified sequences</taxon>
        <taxon>metagenomes</taxon>
        <taxon>ecological metagenomes</taxon>
    </lineage>
</organism>